<evidence type="ECO:0000313" key="4">
    <source>
        <dbReference type="Proteomes" id="UP001333710"/>
    </source>
</evidence>
<proteinExistence type="predicted"/>
<dbReference type="Proteomes" id="UP001333710">
    <property type="component" value="Chromosome"/>
</dbReference>
<sequence>MKRNANRAHLLLSLNLLFLCFSLFEPLMLWVSLLVITSVLIRIALYLEWHKHLPKVSTINLLALLAAIVLAYTGWQLGLLLSMVNLLVMSGALKLMMMRKVRDYFILVLVEIFIIGCGFIFNQGLGFALTYGLSLFIVFLSLGFHVSPGSSLRQQSKRLLGLLLQSIPICILFFLILPQIGPLWKMPSNKGAKTGISDTITPGDFARLSMSDELVFRASFQESIPEKSELYWRTLVYEAFDGKSWTISKLRRREKERMEVGNYNFTPRLSGDTLDYEVILEPSNQNWLSVLDIAKSSTEQTWLSHDYQLQSRFPVNTKFKYKVTSYPDNPLNQTSLYSDTSINLMLPKSGNSETQRWVAQLRQRYPQDQVFIQNVERFFLTEGFAYTLKPEPMPVNPIDSFLFDYQAGFCSHYASAYAYIMRLAGIPARVVGGYQGGEARQNNYLSVYQYDAHAWVEIYLEENGWVRKDPTALISPERISLGLESAVAHENSFLQDAPFSLTKLKGIEIFNRLRLLMADVDFMWSSWVLGFDQQRQFALFKLLVGKLSPMRIALLSLAVFFVICILLLIFNYRVWFPKIENQHLHYYNQVLKTLARHGLVRFANEGPDSFSERIKLEISEQCAEDFRHITKLFVFHEYAPRSQTNPNRLPELKLAARSFKRRYRFSIK</sequence>
<accession>A0AA48HXL1</accession>
<name>A0AA48HXL1_9ALTE</name>
<feature type="transmembrane region" description="Helical" evidence="1">
    <location>
        <begin position="104"/>
        <end position="121"/>
    </location>
</feature>
<dbReference type="PANTHER" id="PTHR42736:SF1">
    <property type="entry name" value="PROTEIN-GLUTAMINE GAMMA-GLUTAMYLTRANSFERASE"/>
    <property type="match status" value="1"/>
</dbReference>
<organism evidence="3 4">
    <name type="scientific">Planctobacterium marinum</name>
    <dbReference type="NCBI Taxonomy" id="1631968"/>
    <lineage>
        <taxon>Bacteria</taxon>
        <taxon>Pseudomonadati</taxon>
        <taxon>Pseudomonadota</taxon>
        <taxon>Gammaproteobacteria</taxon>
        <taxon>Alteromonadales</taxon>
        <taxon>Alteromonadaceae</taxon>
        <taxon>Planctobacterium</taxon>
    </lineage>
</organism>
<feature type="transmembrane region" description="Helical" evidence="1">
    <location>
        <begin position="552"/>
        <end position="575"/>
    </location>
</feature>
<keyword evidence="1" id="KW-0472">Membrane</keyword>
<keyword evidence="4" id="KW-1185">Reference proteome</keyword>
<dbReference type="AlphaFoldDB" id="A0AA48HXL1"/>
<gene>
    <name evidence="3" type="ORF">MACH26_19810</name>
</gene>
<dbReference type="SMART" id="SM00460">
    <property type="entry name" value="TGc"/>
    <property type="match status" value="1"/>
</dbReference>
<dbReference type="InterPro" id="IPR021878">
    <property type="entry name" value="TgpA_N"/>
</dbReference>
<feature type="transmembrane region" description="Helical" evidence="1">
    <location>
        <begin position="7"/>
        <end position="24"/>
    </location>
</feature>
<reference evidence="3" key="1">
    <citation type="submission" date="2023-01" db="EMBL/GenBank/DDBJ databases">
        <title>Complete genome sequence of Planctobacterium marinum strain Dej080120_11.</title>
        <authorList>
            <person name="Ueki S."/>
            <person name="Maruyama F."/>
        </authorList>
    </citation>
    <scope>NUCLEOTIDE SEQUENCE</scope>
    <source>
        <strain evidence="3">Dej080120_11</strain>
    </source>
</reference>
<dbReference type="Pfam" id="PF11992">
    <property type="entry name" value="TgpA_N"/>
    <property type="match status" value="1"/>
</dbReference>
<dbReference type="KEGG" id="pmaw:MACH26_19810"/>
<dbReference type="Pfam" id="PF01841">
    <property type="entry name" value="Transglut_core"/>
    <property type="match status" value="1"/>
</dbReference>
<dbReference type="EMBL" id="AP027272">
    <property type="protein sequence ID" value="BDX06460.1"/>
    <property type="molecule type" value="Genomic_DNA"/>
</dbReference>
<feature type="transmembrane region" description="Helical" evidence="1">
    <location>
        <begin position="159"/>
        <end position="177"/>
    </location>
</feature>
<dbReference type="SUPFAM" id="SSF54001">
    <property type="entry name" value="Cysteine proteinases"/>
    <property type="match status" value="1"/>
</dbReference>
<keyword evidence="1" id="KW-0812">Transmembrane</keyword>
<feature type="transmembrane region" description="Helical" evidence="1">
    <location>
        <begin position="127"/>
        <end position="147"/>
    </location>
</feature>
<feature type="transmembrane region" description="Helical" evidence="1">
    <location>
        <begin position="56"/>
        <end position="73"/>
    </location>
</feature>
<keyword evidence="1" id="KW-1133">Transmembrane helix</keyword>
<dbReference type="InterPro" id="IPR002931">
    <property type="entry name" value="Transglutaminase-like"/>
</dbReference>
<evidence type="ECO:0000259" key="2">
    <source>
        <dbReference type="SMART" id="SM00460"/>
    </source>
</evidence>
<dbReference type="PANTHER" id="PTHR42736">
    <property type="entry name" value="PROTEIN-GLUTAMINE GAMMA-GLUTAMYLTRANSFERASE"/>
    <property type="match status" value="1"/>
</dbReference>
<protein>
    <submittedName>
        <fullName evidence="3">Transglutaminase</fullName>
    </submittedName>
</protein>
<evidence type="ECO:0000313" key="3">
    <source>
        <dbReference type="EMBL" id="BDX06460.1"/>
    </source>
</evidence>
<dbReference type="Gene3D" id="3.10.620.30">
    <property type="match status" value="1"/>
</dbReference>
<feature type="domain" description="Transglutaminase-like" evidence="2">
    <location>
        <begin position="402"/>
        <end position="472"/>
    </location>
</feature>
<dbReference type="InterPro" id="IPR052901">
    <property type="entry name" value="Bact_TGase-like"/>
</dbReference>
<evidence type="ECO:0000256" key="1">
    <source>
        <dbReference type="SAM" id="Phobius"/>
    </source>
</evidence>
<dbReference type="InterPro" id="IPR038765">
    <property type="entry name" value="Papain-like_cys_pep_sf"/>
</dbReference>
<dbReference type="RefSeq" id="WP_338292476.1">
    <property type="nucleotide sequence ID" value="NZ_AP027272.1"/>
</dbReference>